<feature type="transmembrane region" description="Helical" evidence="2">
    <location>
        <begin position="36"/>
        <end position="55"/>
    </location>
</feature>
<organism evidence="3 4">
    <name type="scientific">Heterorhabditis bacteriophora</name>
    <name type="common">Entomopathogenic nematode worm</name>
    <dbReference type="NCBI Taxonomy" id="37862"/>
    <lineage>
        <taxon>Eukaryota</taxon>
        <taxon>Metazoa</taxon>
        <taxon>Ecdysozoa</taxon>
        <taxon>Nematoda</taxon>
        <taxon>Chromadorea</taxon>
        <taxon>Rhabditida</taxon>
        <taxon>Rhabditina</taxon>
        <taxon>Rhabditomorpha</taxon>
        <taxon>Strongyloidea</taxon>
        <taxon>Heterorhabditidae</taxon>
        <taxon>Heterorhabditis</taxon>
    </lineage>
</organism>
<evidence type="ECO:0000256" key="1">
    <source>
        <dbReference type="SAM" id="MobiDB-lite"/>
    </source>
</evidence>
<feature type="region of interest" description="Disordered" evidence="1">
    <location>
        <begin position="1"/>
        <end position="23"/>
    </location>
</feature>
<accession>A0A1I7X0P3</accession>
<proteinExistence type="predicted"/>
<sequence length="56" mass="6113">MPSSSRLATVHSGPSNGGTLVAPSQTLNVRTNSEVVIYYDWLLFSILLSVYIGTLW</sequence>
<evidence type="ECO:0000313" key="3">
    <source>
        <dbReference type="Proteomes" id="UP000095283"/>
    </source>
</evidence>
<keyword evidence="2" id="KW-0812">Transmembrane</keyword>
<evidence type="ECO:0000256" key="2">
    <source>
        <dbReference type="SAM" id="Phobius"/>
    </source>
</evidence>
<name>A0A1I7X0P3_HETBA</name>
<reference evidence="4" key="1">
    <citation type="submission" date="2016-11" db="UniProtKB">
        <authorList>
            <consortium name="WormBaseParasite"/>
        </authorList>
    </citation>
    <scope>IDENTIFICATION</scope>
</reference>
<keyword evidence="2" id="KW-0472">Membrane</keyword>
<keyword evidence="2" id="KW-1133">Transmembrane helix</keyword>
<dbReference type="AlphaFoldDB" id="A0A1I7X0P3"/>
<keyword evidence="3" id="KW-1185">Reference proteome</keyword>
<dbReference type="Proteomes" id="UP000095283">
    <property type="component" value="Unplaced"/>
</dbReference>
<evidence type="ECO:0000313" key="4">
    <source>
        <dbReference type="WBParaSite" id="Hba_11013"/>
    </source>
</evidence>
<protein>
    <submittedName>
        <fullName evidence="4">Neur_chan_memb domain-containing protein</fullName>
    </submittedName>
</protein>
<dbReference type="WBParaSite" id="Hba_11013">
    <property type="protein sequence ID" value="Hba_11013"/>
    <property type="gene ID" value="Hba_11013"/>
</dbReference>